<dbReference type="PANTHER" id="PTHR41394:SF5">
    <property type="entry name" value="SLC41A_MGTE INTEGRAL MEMBRANE DOMAIN-CONTAINING PROTEIN"/>
    <property type="match status" value="1"/>
</dbReference>
<feature type="transmembrane region" description="Helical" evidence="9">
    <location>
        <begin position="173"/>
        <end position="190"/>
    </location>
</feature>
<dbReference type="EMBL" id="MEWG01000005">
    <property type="protein sequence ID" value="OGC78224.1"/>
    <property type="molecule type" value="Genomic_DNA"/>
</dbReference>
<accession>A0A1F4X976</accession>
<name>A0A1F4X976_UNCKA</name>
<dbReference type="InterPro" id="IPR036739">
    <property type="entry name" value="SLC41_membr_dom_sf"/>
</dbReference>
<keyword evidence="5" id="KW-0460">Magnesium</keyword>
<comment type="subcellular location">
    <subcellularLocation>
        <location evidence="1">Membrane</location>
        <topology evidence="1">Multi-pass membrane protein</topology>
    </subcellularLocation>
</comment>
<evidence type="ECO:0000313" key="12">
    <source>
        <dbReference type="Proteomes" id="UP000176815"/>
    </source>
</evidence>
<gene>
    <name evidence="11" type="ORF">A2619_02675</name>
</gene>
<dbReference type="InterPro" id="IPR006667">
    <property type="entry name" value="SLC41_membr_dom"/>
</dbReference>
<evidence type="ECO:0000256" key="7">
    <source>
        <dbReference type="ARBA" id="ARBA00023136"/>
    </source>
</evidence>
<dbReference type="PROSITE" id="PS51371">
    <property type="entry name" value="CBS"/>
    <property type="match status" value="2"/>
</dbReference>
<sequence>MKTNVENNEFPHDSHSIVSKIMTKEFPVVSVGATIGHIEQLLLKNISDFDTVNYIYVVDEAGILKGVLSIKELFRKNKETEVEKVMIRDLIKIGAEATPAMAAYVALKHGIKEVPVVDMSGKLLGIVTGDTLDRIAYKESRMVLMKHAGLGHVGIHFDDIIKTPLHQAVAHRIPWLLFGLIGGLGSAKIIDGFSSTLQKTLSLASFIPLIVYMSSAVGMQVEAFIIRDLAVNPRLNFKKYLGKQLATVASIGFVCSLVLYILTSLMIKDPYIPLTLGIALFFAILSSLFTGLFIPYFFNRIKQDPANASGPVATIIQDTISVVVYLTVAALLIP</sequence>
<dbReference type="SUPFAM" id="SSF161093">
    <property type="entry name" value="MgtE membrane domain-like"/>
    <property type="match status" value="1"/>
</dbReference>
<feature type="transmembrane region" description="Helical" evidence="9">
    <location>
        <begin position="271"/>
        <end position="298"/>
    </location>
</feature>
<reference evidence="11 12" key="1">
    <citation type="journal article" date="2016" name="Nat. Commun.">
        <title>Thousands of microbial genomes shed light on interconnected biogeochemical processes in an aquifer system.</title>
        <authorList>
            <person name="Anantharaman K."/>
            <person name="Brown C.T."/>
            <person name="Hug L.A."/>
            <person name="Sharon I."/>
            <person name="Castelle C.J."/>
            <person name="Probst A.J."/>
            <person name="Thomas B.C."/>
            <person name="Singh A."/>
            <person name="Wilkins M.J."/>
            <person name="Karaoz U."/>
            <person name="Brodie E.L."/>
            <person name="Williams K.H."/>
            <person name="Hubbard S.S."/>
            <person name="Banfield J.F."/>
        </authorList>
    </citation>
    <scope>NUCLEOTIDE SEQUENCE [LARGE SCALE GENOMIC DNA]</scope>
</reference>
<dbReference type="PANTHER" id="PTHR41394">
    <property type="entry name" value="MAGNESIUM TRANSPORTER MGTE"/>
    <property type="match status" value="1"/>
</dbReference>
<keyword evidence="8" id="KW-0129">CBS domain</keyword>
<keyword evidence="6 9" id="KW-1133">Transmembrane helix</keyword>
<protein>
    <recommendedName>
        <fullName evidence="10">CBS domain-containing protein</fullName>
    </recommendedName>
</protein>
<dbReference type="Pfam" id="PF00571">
    <property type="entry name" value="CBS"/>
    <property type="match status" value="2"/>
</dbReference>
<dbReference type="Pfam" id="PF01769">
    <property type="entry name" value="MgtE"/>
    <property type="match status" value="1"/>
</dbReference>
<feature type="transmembrane region" description="Helical" evidence="9">
    <location>
        <begin position="310"/>
        <end position="333"/>
    </location>
</feature>
<feature type="transmembrane region" description="Helical" evidence="9">
    <location>
        <begin position="245"/>
        <end position="265"/>
    </location>
</feature>
<dbReference type="GO" id="GO:0008324">
    <property type="term" value="F:monoatomic cation transmembrane transporter activity"/>
    <property type="evidence" value="ECO:0007669"/>
    <property type="project" value="InterPro"/>
</dbReference>
<evidence type="ECO:0000313" key="11">
    <source>
        <dbReference type="EMBL" id="OGC78224.1"/>
    </source>
</evidence>
<evidence type="ECO:0000256" key="4">
    <source>
        <dbReference type="ARBA" id="ARBA00022692"/>
    </source>
</evidence>
<dbReference type="AlphaFoldDB" id="A0A1F4X976"/>
<proteinExistence type="inferred from homology"/>
<keyword evidence="3" id="KW-0813">Transport</keyword>
<dbReference type="InterPro" id="IPR046342">
    <property type="entry name" value="CBS_dom_sf"/>
</dbReference>
<comment type="similarity">
    <text evidence="2">Belongs to the SLC41A transporter family.</text>
</comment>
<feature type="domain" description="CBS" evidence="10">
    <location>
        <begin position="86"/>
        <end position="142"/>
    </location>
</feature>
<dbReference type="Gene3D" id="1.10.357.20">
    <property type="entry name" value="SLC41 divalent cation transporters, integral membrane domain"/>
    <property type="match status" value="1"/>
</dbReference>
<evidence type="ECO:0000256" key="6">
    <source>
        <dbReference type="ARBA" id="ARBA00022989"/>
    </source>
</evidence>
<dbReference type="SUPFAM" id="SSF54631">
    <property type="entry name" value="CBS-domain pair"/>
    <property type="match status" value="1"/>
</dbReference>
<dbReference type="InterPro" id="IPR000644">
    <property type="entry name" value="CBS_dom"/>
</dbReference>
<feature type="transmembrane region" description="Helical" evidence="9">
    <location>
        <begin position="202"/>
        <end position="225"/>
    </location>
</feature>
<evidence type="ECO:0000256" key="9">
    <source>
        <dbReference type="SAM" id="Phobius"/>
    </source>
</evidence>
<evidence type="ECO:0000256" key="1">
    <source>
        <dbReference type="ARBA" id="ARBA00004141"/>
    </source>
</evidence>
<organism evidence="11 12">
    <name type="scientific">candidate division WWE3 bacterium RIFOXYD1_FULL_39_9</name>
    <dbReference type="NCBI Taxonomy" id="1802649"/>
    <lineage>
        <taxon>Bacteria</taxon>
        <taxon>Katanobacteria</taxon>
    </lineage>
</organism>
<evidence type="ECO:0000259" key="10">
    <source>
        <dbReference type="PROSITE" id="PS51371"/>
    </source>
</evidence>
<keyword evidence="4 9" id="KW-0812">Transmembrane</keyword>
<comment type="caution">
    <text evidence="11">The sequence shown here is derived from an EMBL/GenBank/DDBJ whole genome shotgun (WGS) entry which is preliminary data.</text>
</comment>
<feature type="domain" description="CBS" evidence="10">
    <location>
        <begin position="22"/>
        <end position="85"/>
    </location>
</feature>
<evidence type="ECO:0000256" key="3">
    <source>
        <dbReference type="ARBA" id="ARBA00022448"/>
    </source>
</evidence>
<dbReference type="SMART" id="SM00116">
    <property type="entry name" value="CBS"/>
    <property type="match status" value="2"/>
</dbReference>
<evidence type="ECO:0000256" key="2">
    <source>
        <dbReference type="ARBA" id="ARBA00009749"/>
    </source>
</evidence>
<dbReference type="GO" id="GO:0016020">
    <property type="term" value="C:membrane"/>
    <property type="evidence" value="ECO:0007669"/>
    <property type="project" value="UniProtKB-SubCell"/>
</dbReference>
<keyword evidence="7 9" id="KW-0472">Membrane</keyword>
<dbReference type="Gene3D" id="3.10.580.10">
    <property type="entry name" value="CBS-domain"/>
    <property type="match status" value="1"/>
</dbReference>
<dbReference type="Proteomes" id="UP000176815">
    <property type="component" value="Unassembled WGS sequence"/>
</dbReference>
<evidence type="ECO:0000256" key="5">
    <source>
        <dbReference type="ARBA" id="ARBA00022842"/>
    </source>
</evidence>
<evidence type="ECO:0000256" key="8">
    <source>
        <dbReference type="PROSITE-ProRule" id="PRU00703"/>
    </source>
</evidence>